<dbReference type="InterPro" id="IPR025753">
    <property type="entry name" value="AAA_N_dom"/>
</dbReference>
<dbReference type="Pfam" id="PF25568">
    <property type="entry name" value="AAA_lid_At3g28540"/>
    <property type="match status" value="1"/>
</dbReference>
<feature type="domain" description="AAA+ ATPase" evidence="9">
    <location>
        <begin position="262"/>
        <end position="402"/>
    </location>
</feature>
<dbReference type="Pfam" id="PF00004">
    <property type="entry name" value="AAA"/>
    <property type="match status" value="1"/>
</dbReference>
<evidence type="ECO:0000256" key="7">
    <source>
        <dbReference type="RuleBase" id="RU003651"/>
    </source>
</evidence>
<dbReference type="InterPro" id="IPR027417">
    <property type="entry name" value="P-loop_NTPase"/>
</dbReference>
<dbReference type="InterPro" id="IPR003960">
    <property type="entry name" value="ATPase_AAA_CS"/>
</dbReference>
<keyword evidence="4" id="KW-0378">Hydrolase</keyword>
<dbReference type="Gene3D" id="6.10.280.40">
    <property type="match status" value="1"/>
</dbReference>
<dbReference type="PROSITE" id="PS00674">
    <property type="entry name" value="AAA"/>
    <property type="match status" value="1"/>
</dbReference>
<accession>A0AAV0DTQ4</accession>
<dbReference type="Pfam" id="PF14363">
    <property type="entry name" value="AAA_assoc"/>
    <property type="match status" value="1"/>
</dbReference>
<sequence length="488" mass="56012">MISSVFSDHCISTNMASVKAILTTTASIAASAMVVRSLARDLIPYEVQEYIYSNINLFFRSFSSDMVLIIEEYNGLASNQIYKAAETYLGRKISQSSTHRLRVNMPDKESKISTIIDNDQEIIDLFNGVKFKWRQVSTKVQNNVNRYSEPSYGQGYQICHFVLMFHKKHKKMVFEAYFPFLLNESNKVKEEEKTLKLYTMNSEHMMMRFSHSGDYIWSSIKLDHPATFETLAMDVEVKRTIMEDLDRFVGRRDFYRKVGKAWKRGYLLYGPPGTGKSSLIAAMANYLQFDIYDLELTGIRTNSELRSILLGTGNRSILVVEDIDCSLNTDDREADKQALNFIRNSNHQEVTLSGLLNFIDGLWSSCGDERILVFTTNHKERLDPALLRPGRMDVHIHMSYCTFGAFMTFAKNYLGIEENFLFPEIENLLMKANVTPAEVGEQLLRKVEVEAALEGLVEFLKEKIRDIDENKENAIEQDVETELGETSE</sequence>
<dbReference type="InterPro" id="IPR003593">
    <property type="entry name" value="AAA+_ATPase"/>
</dbReference>
<dbReference type="Gene3D" id="3.40.50.300">
    <property type="entry name" value="P-loop containing nucleotide triphosphate hydrolases"/>
    <property type="match status" value="1"/>
</dbReference>
<protein>
    <recommendedName>
        <fullName evidence="9">AAA+ ATPase domain-containing protein</fullName>
    </recommendedName>
</protein>
<evidence type="ECO:0000313" key="10">
    <source>
        <dbReference type="EMBL" id="CAH9107093.1"/>
    </source>
</evidence>
<dbReference type="EMBL" id="CAMAPF010000141">
    <property type="protein sequence ID" value="CAH9107093.1"/>
    <property type="molecule type" value="Genomic_DNA"/>
</dbReference>
<evidence type="ECO:0000313" key="11">
    <source>
        <dbReference type="Proteomes" id="UP001152523"/>
    </source>
</evidence>
<evidence type="ECO:0000256" key="6">
    <source>
        <dbReference type="ARBA" id="ARBA00049360"/>
    </source>
</evidence>
<reference evidence="10" key="1">
    <citation type="submission" date="2022-07" db="EMBL/GenBank/DDBJ databases">
        <authorList>
            <person name="Macas J."/>
            <person name="Novak P."/>
            <person name="Neumann P."/>
        </authorList>
    </citation>
    <scope>NUCLEOTIDE SEQUENCE</scope>
</reference>
<comment type="catalytic activity">
    <reaction evidence="6">
        <text>ATP + H2O = ADP + phosphate + H(+)</text>
        <dbReference type="Rhea" id="RHEA:13065"/>
        <dbReference type="ChEBI" id="CHEBI:15377"/>
        <dbReference type="ChEBI" id="CHEBI:15378"/>
        <dbReference type="ChEBI" id="CHEBI:30616"/>
        <dbReference type="ChEBI" id="CHEBI:43474"/>
        <dbReference type="ChEBI" id="CHEBI:456216"/>
    </reaction>
</comment>
<dbReference type="CDD" id="cd19510">
    <property type="entry name" value="RecA-like_BCS1"/>
    <property type="match status" value="1"/>
</dbReference>
<organism evidence="10 11">
    <name type="scientific">Cuscuta epithymum</name>
    <dbReference type="NCBI Taxonomy" id="186058"/>
    <lineage>
        <taxon>Eukaryota</taxon>
        <taxon>Viridiplantae</taxon>
        <taxon>Streptophyta</taxon>
        <taxon>Embryophyta</taxon>
        <taxon>Tracheophyta</taxon>
        <taxon>Spermatophyta</taxon>
        <taxon>Magnoliopsida</taxon>
        <taxon>eudicotyledons</taxon>
        <taxon>Gunneridae</taxon>
        <taxon>Pentapetalae</taxon>
        <taxon>asterids</taxon>
        <taxon>lamiids</taxon>
        <taxon>Solanales</taxon>
        <taxon>Convolvulaceae</taxon>
        <taxon>Cuscuteae</taxon>
        <taxon>Cuscuta</taxon>
        <taxon>Cuscuta subgen. Cuscuta</taxon>
    </lineage>
</organism>
<proteinExistence type="inferred from homology"/>
<evidence type="ECO:0000256" key="3">
    <source>
        <dbReference type="ARBA" id="ARBA00007448"/>
    </source>
</evidence>
<dbReference type="GO" id="GO:0006950">
    <property type="term" value="P:response to stress"/>
    <property type="evidence" value="ECO:0007669"/>
    <property type="project" value="UniProtKB-ARBA"/>
</dbReference>
<dbReference type="GO" id="GO:0009536">
    <property type="term" value="C:plastid"/>
    <property type="evidence" value="ECO:0007669"/>
    <property type="project" value="UniProtKB-SubCell"/>
</dbReference>
<dbReference type="GO" id="GO:0016887">
    <property type="term" value="F:ATP hydrolysis activity"/>
    <property type="evidence" value="ECO:0007669"/>
    <property type="project" value="InterPro"/>
</dbReference>
<dbReference type="SMART" id="SM00382">
    <property type="entry name" value="AAA"/>
    <property type="match status" value="1"/>
</dbReference>
<keyword evidence="5" id="KW-0460">Magnesium</keyword>
<evidence type="ECO:0000256" key="2">
    <source>
        <dbReference type="ARBA" id="ARBA00004474"/>
    </source>
</evidence>
<dbReference type="InterPro" id="IPR058017">
    <property type="entry name" value="At3g28540-like_C"/>
</dbReference>
<dbReference type="SUPFAM" id="SSF52540">
    <property type="entry name" value="P-loop containing nucleoside triphosphate hydrolases"/>
    <property type="match status" value="1"/>
</dbReference>
<comment type="subcellular location">
    <subcellularLocation>
        <location evidence="2">Plastid</location>
    </subcellularLocation>
</comment>
<dbReference type="InterPro" id="IPR050747">
    <property type="entry name" value="Mitochondrial_chaperone_BCS1"/>
</dbReference>
<keyword evidence="7" id="KW-0067">ATP-binding</keyword>
<keyword evidence="8" id="KW-0175">Coiled coil</keyword>
<evidence type="ECO:0000256" key="5">
    <source>
        <dbReference type="ARBA" id="ARBA00022842"/>
    </source>
</evidence>
<keyword evidence="11" id="KW-1185">Reference proteome</keyword>
<gene>
    <name evidence="10" type="ORF">CEPIT_LOCUS17824</name>
</gene>
<comment type="cofactor">
    <cofactor evidence="1">
        <name>Mg(2+)</name>
        <dbReference type="ChEBI" id="CHEBI:18420"/>
    </cofactor>
</comment>
<feature type="coiled-coil region" evidence="8">
    <location>
        <begin position="450"/>
        <end position="477"/>
    </location>
</feature>
<keyword evidence="7" id="KW-0547">Nucleotide-binding</keyword>
<evidence type="ECO:0000256" key="8">
    <source>
        <dbReference type="SAM" id="Coils"/>
    </source>
</evidence>
<dbReference type="PANTHER" id="PTHR23070">
    <property type="entry name" value="BCS1 AAA-TYPE ATPASE"/>
    <property type="match status" value="1"/>
</dbReference>
<dbReference type="InterPro" id="IPR003959">
    <property type="entry name" value="ATPase_AAA_core"/>
</dbReference>
<comment type="similarity">
    <text evidence="3">Belongs to the AAA ATPase family. BCS1 subfamily.</text>
</comment>
<name>A0AAV0DTQ4_9ASTE</name>
<dbReference type="Proteomes" id="UP001152523">
    <property type="component" value="Unassembled WGS sequence"/>
</dbReference>
<evidence type="ECO:0000256" key="1">
    <source>
        <dbReference type="ARBA" id="ARBA00001946"/>
    </source>
</evidence>
<evidence type="ECO:0000259" key="9">
    <source>
        <dbReference type="SMART" id="SM00382"/>
    </source>
</evidence>
<dbReference type="GO" id="GO:0005524">
    <property type="term" value="F:ATP binding"/>
    <property type="evidence" value="ECO:0007669"/>
    <property type="project" value="UniProtKB-KW"/>
</dbReference>
<dbReference type="AlphaFoldDB" id="A0AAV0DTQ4"/>
<comment type="caution">
    <text evidence="10">The sequence shown here is derived from an EMBL/GenBank/DDBJ whole genome shotgun (WGS) entry which is preliminary data.</text>
</comment>
<evidence type="ECO:0000256" key="4">
    <source>
        <dbReference type="ARBA" id="ARBA00022801"/>
    </source>
</evidence>